<name>A0A024TKD8_9STRA</name>
<evidence type="ECO:0000256" key="5">
    <source>
        <dbReference type="SAM" id="MobiDB-lite"/>
    </source>
</evidence>
<feature type="domain" description="Exocyst complex component Sec10-like alpha-helical bundle" evidence="6">
    <location>
        <begin position="179"/>
        <end position="804"/>
    </location>
</feature>
<gene>
    <name evidence="8" type="ORF">H310_11813</name>
</gene>
<dbReference type="EMBL" id="KI913985">
    <property type="protein sequence ID" value="ETV94498.1"/>
    <property type="molecule type" value="Genomic_DNA"/>
</dbReference>
<dbReference type="Pfam" id="PF07393">
    <property type="entry name" value="Sec10_HB"/>
    <property type="match status" value="1"/>
</dbReference>
<dbReference type="GO" id="GO:0006887">
    <property type="term" value="P:exocytosis"/>
    <property type="evidence" value="ECO:0007669"/>
    <property type="project" value="UniProtKB-KW"/>
</dbReference>
<evidence type="ECO:0000259" key="7">
    <source>
        <dbReference type="Pfam" id="PF20667"/>
    </source>
</evidence>
<reference evidence="8" key="1">
    <citation type="submission" date="2013-12" db="EMBL/GenBank/DDBJ databases">
        <title>The Genome Sequence of Aphanomyces invadans NJM9701.</title>
        <authorList>
            <consortium name="The Broad Institute Genomics Platform"/>
            <person name="Russ C."/>
            <person name="Tyler B."/>
            <person name="van West P."/>
            <person name="Dieguez-Uribeondo J."/>
            <person name="Young S.K."/>
            <person name="Zeng Q."/>
            <person name="Gargeya S."/>
            <person name="Fitzgerald M."/>
            <person name="Abouelleil A."/>
            <person name="Alvarado L."/>
            <person name="Chapman S.B."/>
            <person name="Gainer-Dewar J."/>
            <person name="Goldberg J."/>
            <person name="Griggs A."/>
            <person name="Gujja S."/>
            <person name="Hansen M."/>
            <person name="Howarth C."/>
            <person name="Imamovic A."/>
            <person name="Ireland A."/>
            <person name="Larimer J."/>
            <person name="McCowan C."/>
            <person name="Murphy C."/>
            <person name="Pearson M."/>
            <person name="Poon T.W."/>
            <person name="Priest M."/>
            <person name="Roberts A."/>
            <person name="Saif S."/>
            <person name="Shea T."/>
            <person name="Sykes S."/>
            <person name="Wortman J."/>
            <person name="Nusbaum C."/>
            <person name="Birren B."/>
        </authorList>
    </citation>
    <scope>NUCLEOTIDE SEQUENCE [LARGE SCALE GENOMIC DNA]</scope>
    <source>
        <strain evidence="8">NJM9701</strain>
    </source>
</reference>
<dbReference type="STRING" id="157072.A0A024TKD8"/>
<protein>
    <submittedName>
        <fullName evidence="8">Uncharacterized protein</fullName>
    </submittedName>
</protein>
<dbReference type="GeneID" id="20088863"/>
<evidence type="ECO:0000313" key="8">
    <source>
        <dbReference type="EMBL" id="ETV94498.1"/>
    </source>
</evidence>
<feature type="domain" description="Exocyst complex component Sec10 N-terminal" evidence="7">
    <location>
        <begin position="56"/>
        <end position="157"/>
    </location>
</feature>
<keyword evidence="2" id="KW-0813">Transport</keyword>
<evidence type="ECO:0000256" key="4">
    <source>
        <dbReference type="ARBA" id="ARBA00023054"/>
    </source>
</evidence>
<dbReference type="GO" id="GO:0000145">
    <property type="term" value="C:exocyst"/>
    <property type="evidence" value="ECO:0007669"/>
    <property type="project" value="TreeGrafter"/>
</dbReference>
<accession>A0A024TKD8</accession>
<dbReference type="PANTHER" id="PTHR12100">
    <property type="entry name" value="SEC10"/>
    <property type="match status" value="1"/>
</dbReference>
<dbReference type="RefSeq" id="XP_008876814.1">
    <property type="nucleotide sequence ID" value="XM_008878592.1"/>
</dbReference>
<dbReference type="GO" id="GO:0006893">
    <property type="term" value="P:Golgi to plasma membrane transport"/>
    <property type="evidence" value="ECO:0007669"/>
    <property type="project" value="TreeGrafter"/>
</dbReference>
<dbReference type="PANTHER" id="PTHR12100:SF0">
    <property type="entry name" value="EXOCYST COMPLEX COMPONENT 5"/>
    <property type="match status" value="1"/>
</dbReference>
<dbReference type="eggNOG" id="KOG3745">
    <property type="taxonomic scope" value="Eukaryota"/>
</dbReference>
<evidence type="ECO:0000259" key="6">
    <source>
        <dbReference type="Pfam" id="PF07393"/>
    </source>
</evidence>
<feature type="region of interest" description="Disordered" evidence="5">
    <location>
        <begin position="447"/>
        <end position="494"/>
    </location>
</feature>
<dbReference type="AlphaFoldDB" id="A0A024TKD8"/>
<evidence type="ECO:0000256" key="1">
    <source>
        <dbReference type="ARBA" id="ARBA00006572"/>
    </source>
</evidence>
<dbReference type="InterPro" id="IPR048625">
    <property type="entry name" value="Sec10_N"/>
</dbReference>
<feature type="compositionally biased region" description="Polar residues" evidence="5">
    <location>
        <begin position="468"/>
        <end position="485"/>
    </location>
</feature>
<evidence type="ECO:0000256" key="3">
    <source>
        <dbReference type="ARBA" id="ARBA00022483"/>
    </source>
</evidence>
<sequence length="812" mass="89509">MSSSGRSKELAKLLSSGSDPFQSCEGYSTDVMLDELCGPTSDGDGSTSLADLDGIFKSAIETLQAHRDVISTKLVELDKQNRKFAAKFHESLREPEKLLHLITAEMDELEDRFTKVSSSAVVIGDRLAIIDKEKNRARDTDELLEAILLLNTPSTAPVKSTNKLYNTLKDPHRVHEAIVIVGKLRDFADELTSPATKVAVQEIHRLNQALESSLLQGFDDAQDQELRGVASAHDLGTMRENATSLVAHGCKDIVADRFVWNVMKEKLTKHAQFLRADSSPTEQDHADAPTCDECLQDLDSLVAKIRAICKSQFVVIQSVFSAAIAPSIREILVERLCHDPAFGLLSHLERLLGRDGMADKEYVAALRAAYEKCCGLVQAIGMLPLETPAETDRMQTFLTAQLQVLFGGHRQRYVQIEQDLLHQSLDQTLGLIKWPAIPSGKNKYKLKDQAARESTTTIKGGAAPPSTNPSAAHTLTSPGSTTAITSPREMTPVHAKPEPPNLFYQMLLPISMDDTIPRKFGQALKESTARCDVVLRNSELRVELMARLYALYCHAFGDEYLGKIANLSHELVQEPLLCLDSASNFFIVLKSLIGHVSLLDSQYKAVVAPYLAQTPTQHTICMEGKRKTMEKLEGLIAYGLQKTFQAVEKSLVALFTNGLDKGDFLGNKQVQTQSRACTQVVQYLATVFSHASAALDDAGGAANRTLFVSNLSATFKDTYIAHLQKFKFDADGACLLLTDLAMYRAAFRVCRHPAIDDNFDLLHAVANIYALPRESLVGYVSEGLQQALGKTTLHALIRRRWDYNVNGDKIPI</sequence>
<organism evidence="8">
    <name type="scientific">Aphanomyces invadans</name>
    <dbReference type="NCBI Taxonomy" id="157072"/>
    <lineage>
        <taxon>Eukaryota</taxon>
        <taxon>Sar</taxon>
        <taxon>Stramenopiles</taxon>
        <taxon>Oomycota</taxon>
        <taxon>Saprolegniomycetes</taxon>
        <taxon>Saprolegniales</taxon>
        <taxon>Verrucalvaceae</taxon>
        <taxon>Aphanomyces</taxon>
    </lineage>
</organism>
<dbReference type="Pfam" id="PF20667">
    <property type="entry name" value="Sec10_N"/>
    <property type="match status" value="1"/>
</dbReference>
<evidence type="ECO:0000256" key="2">
    <source>
        <dbReference type="ARBA" id="ARBA00022448"/>
    </source>
</evidence>
<dbReference type="InterPro" id="IPR009976">
    <property type="entry name" value="Sec10-like"/>
</dbReference>
<dbReference type="InterPro" id="IPR048627">
    <property type="entry name" value="Sec10_HB"/>
</dbReference>
<keyword evidence="4" id="KW-0175">Coiled coil</keyword>
<keyword evidence="3" id="KW-0268">Exocytosis</keyword>
<dbReference type="OrthoDB" id="125856at2759"/>
<proteinExistence type="inferred from homology"/>
<dbReference type="VEuPathDB" id="FungiDB:H310_11813"/>
<comment type="similarity">
    <text evidence="1">Belongs to the SEC10 family.</text>
</comment>